<gene>
    <name evidence="14" type="ORF">ElyMa_003323400</name>
</gene>
<evidence type="ECO:0000256" key="8">
    <source>
        <dbReference type="ARBA" id="ARBA00022807"/>
    </source>
</evidence>
<dbReference type="EC" id="3.4.19.12" evidence="4"/>
<accession>A0AAV4JG00</accession>
<evidence type="ECO:0000256" key="5">
    <source>
        <dbReference type="ARBA" id="ARBA00022670"/>
    </source>
</evidence>
<dbReference type="AlphaFoldDB" id="A0AAV4JG00"/>
<dbReference type="EMBL" id="BMAT01006836">
    <property type="protein sequence ID" value="GFS20818.1"/>
    <property type="molecule type" value="Genomic_DNA"/>
</dbReference>
<dbReference type="GO" id="GO:0006325">
    <property type="term" value="P:chromatin organization"/>
    <property type="evidence" value="ECO:0007669"/>
    <property type="project" value="UniProtKB-KW"/>
</dbReference>
<keyword evidence="15" id="KW-1185">Reference proteome</keyword>
<reference evidence="14 15" key="1">
    <citation type="journal article" date="2021" name="Elife">
        <title>Chloroplast acquisition without the gene transfer in kleptoplastic sea slugs, Plakobranchus ocellatus.</title>
        <authorList>
            <person name="Maeda T."/>
            <person name="Takahashi S."/>
            <person name="Yoshida T."/>
            <person name="Shimamura S."/>
            <person name="Takaki Y."/>
            <person name="Nagai Y."/>
            <person name="Toyoda A."/>
            <person name="Suzuki Y."/>
            <person name="Arimoto A."/>
            <person name="Ishii H."/>
            <person name="Satoh N."/>
            <person name="Nishiyama T."/>
            <person name="Hasebe M."/>
            <person name="Maruyama T."/>
            <person name="Minagawa J."/>
            <person name="Obokata J."/>
            <person name="Shigenobu S."/>
        </authorList>
    </citation>
    <scope>NUCLEOTIDE SEQUENCE [LARGE SCALE GENOMIC DNA]</scope>
</reference>
<evidence type="ECO:0000256" key="3">
    <source>
        <dbReference type="ARBA" id="ARBA00007182"/>
    </source>
</evidence>
<evidence type="ECO:0000256" key="10">
    <source>
        <dbReference type="ARBA" id="ARBA00023242"/>
    </source>
</evidence>
<keyword evidence="6" id="KW-0833">Ubl conjugation pathway</keyword>
<keyword evidence="10" id="KW-0539">Nucleus</keyword>
<feature type="transmembrane region" description="Helical" evidence="12">
    <location>
        <begin position="20"/>
        <end position="40"/>
    </location>
</feature>
<evidence type="ECO:0000256" key="7">
    <source>
        <dbReference type="ARBA" id="ARBA00022801"/>
    </source>
</evidence>
<dbReference type="GO" id="GO:0016579">
    <property type="term" value="P:protein deubiquitination"/>
    <property type="evidence" value="ECO:0007669"/>
    <property type="project" value="TreeGrafter"/>
</dbReference>
<keyword evidence="12" id="KW-1133">Transmembrane helix</keyword>
<dbReference type="InterPro" id="IPR001578">
    <property type="entry name" value="Peptidase_C12_UCH"/>
</dbReference>
<evidence type="ECO:0000259" key="13">
    <source>
        <dbReference type="PROSITE" id="PS52048"/>
    </source>
</evidence>
<dbReference type="SUPFAM" id="SSF54001">
    <property type="entry name" value="Cysteine proteinases"/>
    <property type="match status" value="1"/>
</dbReference>
<keyword evidence="12" id="KW-0472">Membrane</keyword>
<dbReference type="PANTHER" id="PTHR10589:SF28">
    <property type="entry name" value="UBIQUITIN CARBOXYL-TERMINAL HYDROLASE BAP1"/>
    <property type="match status" value="1"/>
</dbReference>
<dbReference type="Proteomes" id="UP000762676">
    <property type="component" value="Unassembled WGS sequence"/>
</dbReference>
<comment type="subcellular location">
    <subcellularLocation>
        <location evidence="2">Nucleus</location>
    </subcellularLocation>
</comment>
<proteinExistence type="inferred from homology"/>
<protein>
    <recommendedName>
        <fullName evidence="4">ubiquitinyl hydrolase 1</fullName>
        <ecNumber evidence="4">3.4.19.12</ecNumber>
    </recommendedName>
</protein>
<evidence type="ECO:0000256" key="9">
    <source>
        <dbReference type="ARBA" id="ARBA00022853"/>
    </source>
</evidence>
<feature type="domain" description="UCH catalytic" evidence="13">
    <location>
        <begin position="1"/>
        <end position="115"/>
    </location>
</feature>
<evidence type="ECO:0000313" key="14">
    <source>
        <dbReference type="EMBL" id="GFS20818.1"/>
    </source>
</evidence>
<evidence type="ECO:0000256" key="12">
    <source>
        <dbReference type="SAM" id="Phobius"/>
    </source>
</evidence>
<evidence type="ECO:0000256" key="1">
    <source>
        <dbReference type="ARBA" id="ARBA00000707"/>
    </source>
</evidence>
<keyword evidence="8" id="KW-0788">Thiol protease</keyword>
<name>A0AAV4JG00_9GAST</name>
<dbReference type="InterPro" id="IPR038765">
    <property type="entry name" value="Papain-like_cys_pep_sf"/>
</dbReference>
<keyword evidence="9" id="KW-0156">Chromatin regulator</keyword>
<dbReference type="InterPro" id="IPR036959">
    <property type="entry name" value="Peptidase_C12_UCH_sf"/>
</dbReference>
<evidence type="ECO:0000256" key="2">
    <source>
        <dbReference type="ARBA" id="ARBA00004123"/>
    </source>
</evidence>
<comment type="similarity">
    <text evidence="3">Belongs to the peptidase C12 family. BAP1 subfamily.</text>
</comment>
<keyword evidence="12" id="KW-0812">Transmembrane</keyword>
<comment type="catalytic activity">
    <reaction evidence="1">
        <text>Thiol-dependent hydrolysis of ester, thioester, amide, peptide and isopeptide bonds formed by the C-terminal Gly of ubiquitin (a 76-residue protein attached to proteins as an intracellular targeting signal).</text>
        <dbReference type="EC" id="3.4.19.12"/>
    </reaction>
</comment>
<comment type="caution">
    <text evidence="14">The sequence shown here is derived from an EMBL/GenBank/DDBJ whole genome shotgun (WGS) entry which is preliminary data.</text>
</comment>
<evidence type="ECO:0000313" key="15">
    <source>
        <dbReference type="Proteomes" id="UP000762676"/>
    </source>
</evidence>
<dbReference type="Gene3D" id="3.40.532.10">
    <property type="entry name" value="Peptidase C12, ubiquitin carboxyl-terminal hydrolase"/>
    <property type="match status" value="1"/>
</dbReference>
<sequence length="115" mass="13028">MGTQLQASNVLVSWGISGAALWQHSYADTVYGFIFLFRWIEERRSRRKTNLEVESFVTDPNAVNKIFFAQQIIPNSCATHALLSVLLNCGNKVKLGKTLNLIKDFTDSMSPEVRY</sequence>
<dbReference type="GO" id="GO:0004843">
    <property type="term" value="F:cysteine-type deubiquitinase activity"/>
    <property type="evidence" value="ECO:0007669"/>
    <property type="project" value="UniProtKB-EC"/>
</dbReference>
<dbReference type="GO" id="GO:0005634">
    <property type="term" value="C:nucleus"/>
    <property type="evidence" value="ECO:0007669"/>
    <property type="project" value="UniProtKB-SubCell"/>
</dbReference>
<dbReference type="PANTHER" id="PTHR10589">
    <property type="entry name" value="UBIQUITIN CARBOXYL-TERMINAL HYDROLASE"/>
    <property type="match status" value="1"/>
</dbReference>
<keyword evidence="5" id="KW-0645">Protease</keyword>
<keyword evidence="7 14" id="KW-0378">Hydrolase</keyword>
<evidence type="ECO:0000256" key="6">
    <source>
        <dbReference type="ARBA" id="ARBA00022786"/>
    </source>
</evidence>
<dbReference type="PROSITE" id="PS52048">
    <property type="entry name" value="UCH_DOMAIN"/>
    <property type="match status" value="1"/>
</dbReference>
<dbReference type="GO" id="GO:0005737">
    <property type="term" value="C:cytoplasm"/>
    <property type="evidence" value="ECO:0007669"/>
    <property type="project" value="TreeGrafter"/>
</dbReference>
<evidence type="ECO:0000256" key="11">
    <source>
        <dbReference type="PROSITE-ProRule" id="PRU01393"/>
    </source>
</evidence>
<dbReference type="GO" id="GO:0006511">
    <property type="term" value="P:ubiquitin-dependent protein catabolic process"/>
    <property type="evidence" value="ECO:0007669"/>
    <property type="project" value="InterPro"/>
</dbReference>
<evidence type="ECO:0000256" key="4">
    <source>
        <dbReference type="ARBA" id="ARBA00012759"/>
    </source>
</evidence>
<comment type="caution">
    <text evidence="11">Lacks conserved residue(s) required for the propagation of feature annotation.</text>
</comment>
<dbReference type="Pfam" id="PF01088">
    <property type="entry name" value="Peptidase_C12"/>
    <property type="match status" value="1"/>
</dbReference>
<organism evidence="14 15">
    <name type="scientific">Elysia marginata</name>
    <dbReference type="NCBI Taxonomy" id="1093978"/>
    <lineage>
        <taxon>Eukaryota</taxon>
        <taxon>Metazoa</taxon>
        <taxon>Spiralia</taxon>
        <taxon>Lophotrochozoa</taxon>
        <taxon>Mollusca</taxon>
        <taxon>Gastropoda</taxon>
        <taxon>Heterobranchia</taxon>
        <taxon>Euthyneura</taxon>
        <taxon>Panpulmonata</taxon>
        <taxon>Sacoglossa</taxon>
        <taxon>Placobranchoidea</taxon>
        <taxon>Plakobranchidae</taxon>
        <taxon>Elysia</taxon>
    </lineage>
</organism>